<comment type="caution">
    <text evidence="7">The sequence shown here is derived from an EMBL/GenBank/DDBJ whole genome shotgun (WGS) entry which is preliminary data.</text>
</comment>
<feature type="transmembrane region" description="Helical" evidence="5">
    <location>
        <begin position="151"/>
        <end position="171"/>
    </location>
</feature>
<dbReference type="InterPro" id="IPR022764">
    <property type="entry name" value="Peptidase_S54_rhomboid_dom"/>
</dbReference>
<comment type="subcellular location">
    <subcellularLocation>
        <location evidence="1">Membrane</location>
        <topology evidence="1">Multi-pass membrane protein</topology>
    </subcellularLocation>
</comment>
<dbReference type="OrthoDB" id="196054at2"/>
<evidence type="ECO:0000256" key="1">
    <source>
        <dbReference type="ARBA" id="ARBA00004141"/>
    </source>
</evidence>
<dbReference type="InterPro" id="IPR035952">
    <property type="entry name" value="Rhomboid-like_sf"/>
</dbReference>
<dbReference type="STRING" id="212667.VFDL14_07405"/>
<reference evidence="7 8" key="1">
    <citation type="submission" date="2014-02" db="EMBL/GenBank/DDBJ databases">
        <title>Vibrio fortis Dalian14 Genome Sequencing.</title>
        <authorList>
            <person name="Wang Y."/>
            <person name="Song L."/>
            <person name="Liu G."/>
            <person name="Ding J."/>
        </authorList>
    </citation>
    <scope>NUCLEOTIDE SEQUENCE [LARGE SCALE GENOMIC DNA]</scope>
    <source>
        <strain evidence="7 8">Dalian14</strain>
    </source>
</reference>
<keyword evidence="2 5" id="KW-0812">Transmembrane</keyword>
<dbReference type="RefSeq" id="WP_032549599.1">
    <property type="nucleotide sequence ID" value="NZ_JBEEAX010000002.1"/>
</dbReference>
<sequence length="177" mass="19561">MYPALVFTSLMCVLFQFDPIQAWVVWDHNAIANGQWWRIVTGNFSHTNLSHLAMNLAGLWVICFVFQPSRIRLLVYLFIISLFTGTGLLATDIQSYVGLSGTLHGLFGVFALTEALTGRRSSWLLVVGLVAKVAWEQFVGPSTTTGALINARVAIEAHLIGALGGFLLAWIKVKRRI</sequence>
<organism evidence="7 8">
    <name type="scientific">Vibrio fortis</name>
    <dbReference type="NCBI Taxonomy" id="212667"/>
    <lineage>
        <taxon>Bacteria</taxon>
        <taxon>Pseudomonadati</taxon>
        <taxon>Pseudomonadota</taxon>
        <taxon>Gammaproteobacteria</taxon>
        <taxon>Vibrionales</taxon>
        <taxon>Vibrionaceae</taxon>
        <taxon>Vibrio</taxon>
    </lineage>
</organism>
<dbReference type="SUPFAM" id="SSF144091">
    <property type="entry name" value="Rhomboid-like"/>
    <property type="match status" value="1"/>
</dbReference>
<dbReference type="GO" id="GO:0016020">
    <property type="term" value="C:membrane"/>
    <property type="evidence" value="ECO:0007669"/>
    <property type="project" value="UniProtKB-SubCell"/>
</dbReference>
<name>A0A066UXE3_9VIBR</name>
<feature type="transmembrane region" description="Helical" evidence="5">
    <location>
        <begin position="46"/>
        <end position="66"/>
    </location>
</feature>
<dbReference type="InterPro" id="IPR023826">
    <property type="entry name" value="Rhom-like_SP_proteobac"/>
</dbReference>
<proteinExistence type="predicted"/>
<dbReference type="GO" id="GO:0004252">
    <property type="term" value="F:serine-type endopeptidase activity"/>
    <property type="evidence" value="ECO:0007669"/>
    <property type="project" value="InterPro"/>
</dbReference>
<dbReference type="Proteomes" id="UP000027219">
    <property type="component" value="Unassembled WGS sequence"/>
</dbReference>
<evidence type="ECO:0000259" key="6">
    <source>
        <dbReference type="Pfam" id="PF01694"/>
    </source>
</evidence>
<dbReference type="InterPro" id="IPR050925">
    <property type="entry name" value="Rhomboid_protease_S54"/>
</dbReference>
<evidence type="ECO:0000256" key="5">
    <source>
        <dbReference type="SAM" id="Phobius"/>
    </source>
</evidence>
<keyword evidence="3 5" id="KW-1133">Transmembrane helix</keyword>
<dbReference type="NCBIfam" id="TIGR03902">
    <property type="entry name" value="rhom_GG_sort"/>
    <property type="match status" value="1"/>
</dbReference>
<evidence type="ECO:0000256" key="4">
    <source>
        <dbReference type="ARBA" id="ARBA00023136"/>
    </source>
</evidence>
<feature type="domain" description="Peptidase S54 rhomboid" evidence="6">
    <location>
        <begin position="34"/>
        <end position="174"/>
    </location>
</feature>
<dbReference type="AlphaFoldDB" id="A0A066UXE3"/>
<evidence type="ECO:0000256" key="3">
    <source>
        <dbReference type="ARBA" id="ARBA00022989"/>
    </source>
</evidence>
<accession>A0A066UXE3</accession>
<keyword evidence="8" id="KW-1185">Reference proteome</keyword>
<gene>
    <name evidence="7" type="ORF">VFDL14_07405</name>
</gene>
<dbReference type="PANTHER" id="PTHR43731:SF16">
    <property type="entry name" value="RHOMBOSORTASE"/>
    <property type="match status" value="1"/>
</dbReference>
<feature type="transmembrane region" description="Helical" evidence="5">
    <location>
        <begin position="73"/>
        <end position="90"/>
    </location>
</feature>
<keyword evidence="4 5" id="KW-0472">Membrane</keyword>
<dbReference type="Pfam" id="PF01694">
    <property type="entry name" value="Rhomboid"/>
    <property type="match status" value="1"/>
</dbReference>
<evidence type="ECO:0000313" key="7">
    <source>
        <dbReference type="EMBL" id="KDN30542.1"/>
    </source>
</evidence>
<evidence type="ECO:0000256" key="2">
    <source>
        <dbReference type="ARBA" id="ARBA00022692"/>
    </source>
</evidence>
<dbReference type="EMBL" id="JFFR01000002">
    <property type="protein sequence ID" value="KDN30542.1"/>
    <property type="molecule type" value="Genomic_DNA"/>
</dbReference>
<dbReference type="PANTHER" id="PTHR43731">
    <property type="entry name" value="RHOMBOID PROTEASE"/>
    <property type="match status" value="1"/>
</dbReference>
<dbReference type="Gene3D" id="1.20.1540.10">
    <property type="entry name" value="Rhomboid-like"/>
    <property type="match status" value="1"/>
</dbReference>
<evidence type="ECO:0000313" key="8">
    <source>
        <dbReference type="Proteomes" id="UP000027219"/>
    </source>
</evidence>
<protein>
    <submittedName>
        <fullName evidence="7">Peptidase S54</fullName>
    </submittedName>
</protein>